<keyword evidence="25" id="KW-1185">Reference proteome</keyword>
<comment type="catalytic activity">
    <reaction evidence="15">
        <text>a 5'-end (N(7)-methyl 5'-triphosphoguanosine)-ribonucleoside in snoRNA + S-adenosyl-L-methionine = a 5'-end (N(2),N(7)-dimethyl 5'-triphosphoguanosine)-ribonucleoside in snoRNA + S-adenosyl-L-homocysteine + H(+)</text>
        <dbReference type="Rhea" id="RHEA:78475"/>
        <dbReference type="Rhea" id="RHEA-COMP:19086"/>
        <dbReference type="Rhea" id="RHEA-COMP:19088"/>
        <dbReference type="ChEBI" id="CHEBI:15378"/>
        <dbReference type="ChEBI" id="CHEBI:57856"/>
        <dbReference type="ChEBI" id="CHEBI:59789"/>
        <dbReference type="ChEBI" id="CHEBI:156461"/>
        <dbReference type="ChEBI" id="CHEBI:172880"/>
    </reaction>
    <physiologicalReaction direction="left-to-right" evidence="15">
        <dbReference type="Rhea" id="RHEA:78476"/>
    </physiologicalReaction>
</comment>
<dbReference type="EMBL" id="KB096742">
    <property type="protein sequence ID" value="ESO02487.1"/>
    <property type="molecule type" value="Genomic_DNA"/>
</dbReference>
<evidence type="ECO:0000256" key="11">
    <source>
        <dbReference type="ARBA" id="ARBA00023163"/>
    </source>
</evidence>
<dbReference type="GO" id="GO:0005634">
    <property type="term" value="C:nucleus"/>
    <property type="evidence" value="ECO:0000318"/>
    <property type="project" value="GO_Central"/>
</dbReference>
<comment type="subcellular location">
    <subcellularLocation>
        <location evidence="2">Cytoplasm</location>
    </subcellularLocation>
    <subcellularLocation>
        <location evidence="1">Nucleus</location>
        <location evidence="1">Cajal body</location>
    </subcellularLocation>
    <subcellularLocation>
        <location evidence="3">Nucleus</location>
        <location evidence="3">Nucleolus</location>
    </subcellularLocation>
</comment>
<dbReference type="PANTHER" id="PTHR14741:SF32">
    <property type="entry name" value="TRIMETHYLGUANOSINE SYNTHASE"/>
    <property type="match status" value="1"/>
</dbReference>
<evidence type="ECO:0000256" key="2">
    <source>
        <dbReference type="ARBA" id="ARBA00004496"/>
    </source>
</evidence>
<evidence type="ECO:0000256" key="9">
    <source>
        <dbReference type="ARBA" id="ARBA00022691"/>
    </source>
</evidence>
<evidence type="ECO:0000256" key="5">
    <source>
        <dbReference type="ARBA" id="ARBA00022490"/>
    </source>
</evidence>
<dbReference type="InterPro" id="IPR019012">
    <property type="entry name" value="RNA_cap_Gua-N2-MeTrfase"/>
</dbReference>
<dbReference type="PANTHER" id="PTHR14741">
    <property type="entry name" value="S-ADENOSYLMETHIONINE-DEPENDENT METHYLTRANSFERASE RELATED"/>
    <property type="match status" value="1"/>
</dbReference>
<dbReference type="CDD" id="cd02440">
    <property type="entry name" value="AdoMet_MTases"/>
    <property type="match status" value="1"/>
</dbReference>
<name>T1FY55_HELRO</name>
<keyword evidence="6" id="KW-0597">Phosphoprotein</keyword>
<evidence type="ECO:0000256" key="20">
    <source>
        <dbReference type="ARBA" id="ARBA00064494"/>
    </source>
</evidence>
<evidence type="ECO:0000256" key="12">
    <source>
        <dbReference type="ARBA" id="ARBA00023242"/>
    </source>
</evidence>
<dbReference type="CTD" id="20213753"/>
<dbReference type="InParanoid" id="T1FY55"/>
<evidence type="ECO:0000256" key="16">
    <source>
        <dbReference type="ARBA" id="ARBA00048763"/>
    </source>
</evidence>
<evidence type="ECO:0000256" key="1">
    <source>
        <dbReference type="ARBA" id="ARBA00004408"/>
    </source>
</evidence>
<dbReference type="EnsemblMetazoa" id="HelroT65292">
    <property type="protein sequence ID" value="HelroP65292"/>
    <property type="gene ID" value="HelroG65292"/>
</dbReference>
<dbReference type="RefSeq" id="XP_009019895.1">
    <property type="nucleotide sequence ID" value="XM_009021647.1"/>
</dbReference>
<dbReference type="InterPro" id="IPR029063">
    <property type="entry name" value="SAM-dependent_MTases_sf"/>
</dbReference>
<dbReference type="STRING" id="6412.T1FY55"/>
<dbReference type="GO" id="GO:0036261">
    <property type="term" value="P:7-methylguanosine cap hypermethylation"/>
    <property type="evidence" value="ECO:0000318"/>
    <property type="project" value="GO_Central"/>
</dbReference>
<dbReference type="GeneID" id="20213753"/>
<protein>
    <recommendedName>
        <fullName evidence="4">Trimethylguanosine synthase</fullName>
    </recommendedName>
    <alternativeName>
        <fullName evidence="18">Cap-specific guanine-N(2) methyltransferase</fullName>
    </alternativeName>
    <alternativeName>
        <fullName evidence="21">Nuclear receptor coactivator 6-interacting protein</fullName>
    </alternativeName>
    <alternativeName>
        <fullName evidence="22">PRIP-interacting protein with methyltransferase motif</fullName>
    </alternativeName>
</protein>
<dbReference type="eggNOG" id="KOG2730">
    <property type="taxonomic scope" value="Eukaryota"/>
</dbReference>
<organism evidence="24 25">
    <name type="scientific">Helobdella robusta</name>
    <name type="common">Californian leech</name>
    <dbReference type="NCBI Taxonomy" id="6412"/>
    <lineage>
        <taxon>Eukaryota</taxon>
        <taxon>Metazoa</taxon>
        <taxon>Spiralia</taxon>
        <taxon>Lophotrochozoa</taxon>
        <taxon>Annelida</taxon>
        <taxon>Clitellata</taxon>
        <taxon>Hirudinea</taxon>
        <taxon>Rhynchobdellida</taxon>
        <taxon>Glossiphoniidae</taxon>
        <taxon>Helobdella</taxon>
    </lineage>
</organism>
<dbReference type="SUPFAM" id="SSF53335">
    <property type="entry name" value="S-adenosyl-L-methionine-dependent methyltransferases"/>
    <property type="match status" value="1"/>
</dbReference>
<sequence>SVPESQNLNKYWAQRYRLFSRFDRGIRIDDEGWYSVTPEKIARHIANRCKCDVIVDAFCGIGGNTIQFAFTCNKVIAIDIDPQKISYARHNAAIYGVAHKIQFIVGDYLVLAPTLKADVVFLSPPWGGPSYLDAKLFDIKTMMSPNGFEIWEKTKLITRNVAFFLPRNTDVEQVSSLAGSGGSVEIEQNLLNGKIKTLTAYFGDLIDSQSDVIN</sequence>
<proteinExistence type="inferred from homology"/>
<keyword evidence="7" id="KW-0489">Methyltransferase</keyword>
<evidence type="ECO:0000256" key="6">
    <source>
        <dbReference type="ARBA" id="ARBA00022553"/>
    </source>
</evidence>
<evidence type="ECO:0000256" key="10">
    <source>
        <dbReference type="ARBA" id="ARBA00023015"/>
    </source>
</evidence>
<comment type="catalytic activity">
    <reaction evidence="14">
        <text>a 5'-end (N(2),N(7)-dimethyl 5'-triphosphoguanosine)-ribonucleoside in snoRNA + S-adenosyl-L-methionine = a 5'-end (N(2),N(2),N(7)-trimethyl 5'-triphosphoguanosine)-ribonucleoside in snoRNA + S-adenosyl-L-homocysteine + H(+)</text>
        <dbReference type="Rhea" id="RHEA:78507"/>
        <dbReference type="Rhea" id="RHEA-COMP:19088"/>
        <dbReference type="Rhea" id="RHEA-COMP:19090"/>
        <dbReference type="ChEBI" id="CHEBI:15378"/>
        <dbReference type="ChEBI" id="CHEBI:57856"/>
        <dbReference type="ChEBI" id="CHEBI:59789"/>
        <dbReference type="ChEBI" id="CHEBI:167623"/>
        <dbReference type="ChEBI" id="CHEBI:172880"/>
    </reaction>
    <physiologicalReaction direction="left-to-right" evidence="14">
        <dbReference type="Rhea" id="RHEA:78508"/>
    </physiologicalReaction>
</comment>
<evidence type="ECO:0000313" key="25">
    <source>
        <dbReference type="Proteomes" id="UP000015101"/>
    </source>
</evidence>
<evidence type="ECO:0000256" key="4">
    <source>
        <dbReference type="ARBA" id="ARBA00018517"/>
    </source>
</evidence>
<evidence type="ECO:0000256" key="17">
    <source>
        <dbReference type="ARBA" id="ARBA00049075"/>
    </source>
</evidence>
<reference evidence="23 25" key="2">
    <citation type="journal article" date="2013" name="Nature">
        <title>Insights into bilaterian evolution from three spiralian genomes.</title>
        <authorList>
            <person name="Simakov O."/>
            <person name="Marletaz F."/>
            <person name="Cho S.J."/>
            <person name="Edsinger-Gonzales E."/>
            <person name="Havlak P."/>
            <person name="Hellsten U."/>
            <person name="Kuo D.H."/>
            <person name="Larsson T."/>
            <person name="Lv J."/>
            <person name="Arendt D."/>
            <person name="Savage R."/>
            <person name="Osoegawa K."/>
            <person name="de Jong P."/>
            <person name="Grimwood J."/>
            <person name="Chapman J.A."/>
            <person name="Shapiro H."/>
            <person name="Aerts A."/>
            <person name="Otillar R.P."/>
            <person name="Terry A.Y."/>
            <person name="Boore J.L."/>
            <person name="Grigoriev I.V."/>
            <person name="Lindberg D.R."/>
            <person name="Seaver E.C."/>
            <person name="Weisblat D.A."/>
            <person name="Putnam N.H."/>
            <person name="Rokhsar D.S."/>
        </authorList>
    </citation>
    <scope>NUCLEOTIDE SEQUENCE</scope>
</reference>
<evidence type="ECO:0000313" key="23">
    <source>
        <dbReference type="EMBL" id="ESO02487.1"/>
    </source>
</evidence>
<evidence type="ECO:0000256" key="18">
    <source>
        <dbReference type="ARBA" id="ARBA00049790"/>
    </source>
</evidence>
<keyword evidence="11" id="KW-0804">Transcription</keyword>
<evidence type="ECO:0000256" key="21">
    <source>
        <dbReference type="ARBA" id="ARBA00079339"/>
    </source>
</evidence>
<dbReference type="AlphaFoldDB" id="T1FY55"/>
<dbReference type="GO" id="GO:0005737">
    <property type="term" value="C:cytoplasm"/>
    <property type="evidence" value="ECO:0007669"/>
    <property type="project" value="UniProtKB-SubCell"/>
</dbReference>
<evidence type="ECO:0000256" key="13">
    <source>
        <dbReference type="ARBA" id="ARBA00025783"/>
    </source>
</evidence>
<dbReference type="Proteomes" id="UP000015101">
    <property type="component" value="Unassembled WGS sequence"/>
</dbReference>
<dbReference type="FunFam" id="3.40.50.150:FF:000066">
    <property type="entry name" value="Trimethylguanosine synthase 1"/>
    <property type="match status" value="1"/>
</dbReference>
<dbReference type="EMBL" id="AMQM01000902">
    <property type="status" value="NOT_ANNOTATED_CDS"/>
    <property type="molecule type" value="Genomic_DNA"/>
</dbReference>
<keyword evidence="8" id="KW-0808">Transferase</keyword>
<reference evidence="25" key="1">
    <citation type="submission" date="2012-12" db="EMBL/GenBank/DDBJ databases">
        <authorList>
            <person name="Hellsten U."/>
            <person name="Grimwood J."/>
            <person name="Chapman J.A."/>
            <person name="Shapiro H."/>
            <person name="Aerts A."/>
            <person name="Otillar R.P."/>
            <person name="Terry A.Y."/>
            <person name="Boore J.L."/>
            <person name="Simakov O."/>
            <person name="Marletaz F."/>
            <person name="Cho S.-J."/>
            <person name="Edsinger-Gonzales E."/>
            <person name="Havlak P."/>
            <person name="Kuo D.-H."/>
            <person name="Larsson T."/>
            <person name="Lv J."/>
            <person name="Arendt D."/>
            <person name="Savage R."/>
            <person name="Osoegawa K."/>
            <person name="de Jong P."/>
            <person name="Lindberg D.R."/>
            <person name="Seaver E.C."/>
            <person name="Weisblat D.A."/>
            <person name="Putnam N.H."/>
            <person name="Grigoriev I.V."/>
            <person name="Rokhsar D.S."/>
        </authorList>
    </citation>
    <scope>NUCLEOTIDE SEQUENCE</scope>
</reference>
<evidence type="ECO:0000256" key="19">
    <source>
        <dbReference type="ARBA" id="ARBA00057179"/>
    </source>
</evidence>
<dbReference type="GO" id="GO:0015030">
    <property type="term" value="C:Cajal body"/>
    <property type="evidence" value="ECO:0007669"/>
    <property type="project" value="UniProtKB-SubCell"/>
</dbReference>
<comment type="subunit">
    <text evidence="20">May form homooligomers. Interacts with CREBBP/CBP, EED/WAIT1, EP300/P300, NCOA6/PRIP, PPARBP/PBP and SMN.</text>
</comment>
<dbReference type="Pfam" id="PF09445">
    <property type="entry name" value="Methyltransf_15"/>
    <property type="match status" value="1"/>
</dbReference>
<keyword evidence="10" id="KW-0805">Transcription regulation</keyword>
<evidence type="ECO:0000256" key="8">
    <source>
        <dbReference type="ARBA" id="ARBA00022679"/>
    </source>
</evidence>
<reference evidence="24" key="3">
    <citation type="submission" date="2015-06" db="UniProtKB">
        <authorList>
            <consortium name="EnsemblMetazoa"/>
        </authorList>
    </citation>
    <scope>IDENTIFICATION</scope>
</reference>
<evidence type="ECO:0000256" key="7">
    <source>
        <dbReference type="ARBA" id="ARBA00022603"/>
    </source>
</evidence>
<dbReference type="KEGG" id="hro:HELRODRAFT_65292"/>
<evidence type="ECO:0000256" key="14">
    <source>
        <dbReference type="ARBA" id="ARBA00047418"/>
    </source>
</evidence>
<comment type="similarity">
    <text evidence="13">Belongs to the methyltransferase superfamily. Trimethylguanosine synthase family.</text>
</comment>
<dbReference type="GO" id="GO:0071164">
    <property type="term" value="F:RNA cap trimethylguanosine synthase activity"/>
    <property type="evidence" value="ECO:0000318"/>
    <property type="project" value="GO_Central"/>
</dbReference>
<dbReference type="OMA" id="KALCIYY"/>
<evidence type="ECO:0000256" key="15">
    <source>
        <dbReference type="ARBA" id="ARBA00048740"/>
    </source>
</evidence>
<gene>
    <name evidence="24" type="primary">20213753</name>
    <name evidence="23" type="ORF">HELRODRAFT_65292</name>
</gene>
<dbReference type="OrthoDB" id="194443at2759"/>
<comment type="catalytic activity">
    <reaction evidence="16">
        <text>a 5'-end (N(2),N(7)-dimethyl 5'-triphosphoguanosine)-ribonucleoside in snRNA + S-adenosyl-L-methionine = a 5'-end (N(2),N(2),N(7)-trimethyl 5'-triphosphoguanosine)-ribonucleoside in snRNA + S-adenosyl-L-homocysteine + H(+)</text>
        <dbReference type="Rhea" id="RHEA:78479"/>
        <dbReference type="Rhea" id="RHEA-COMP:19087"/>
        <dbReference type="Rhea" id="RHEA-COMP:19089"/>
        <dbReference type="ChEBI" id="CHEBI:15378"/>
        <dbReference type="ChEBI" id="CHEBI:57856"/>
        <dbReference type="ChEBI" id="CHEBI:59789"/>
        <dbReference type="ChEBI" id="CHEBI:167623"/>
        <dbReference type="ChEBI" id="CHEBI:172880"/>
    </reaction>
    <physiologicalReaction direction="left-to-right" evidence="16">
        <dbReference type="Rhea" id="RHEA:78480"/>
    </physiologicalReaction>
</comment>
<evidence type="ECO:0000256" key="3">
    <source>
        <dbReference type="ARBA" id="ARBA00004604"/>
    </source>
</evidence>
<accession>T1FY55</accession>
<keyword evidence="9" id="KW-0949">S-adenosyl-L-methionine</keyword>
<evidence type="ECO:0000256" key="22">
    <source>
        <dbReference type="ARBA" id="ARBA00081504"/>
    </source>
</evidence>
<keyword evidence="12" id="KW-0539">Nucleus</keyword>
<evidence type="ECO:0000313" key="24">
    <source>
        <dbReference type="EnsemblMetazoa" id="HelroP65292"/>
    </source>
</evidence>
<dbReference type="Gene3D" id="3.40.50.150">
    <property type="entry name" value="Vaccinia Virus protein VP39"/>
    <property type="match status" value="1"/>
</dbReference>
<keyword evidence="5" id="KW-0963">Cytoplasm</keyword>
<comment type="function">
    <text evidence="19">Catalyzes the 2 serial methylation steps for the conversion of the 7-monomethylguanosine (m(7)G) caps of snRNAs and snoRNAs to a 2,2,7-trimethylguanosine (m(2,2,7)G) cap structure. The enzyme is specific for guanine, and N7 methylation must precede N2 methylation. Hypermethylation of the m7G cap of U snRNAs leads to their concentration in nuclear foci, their colocalization with coilin and the formation of canonical Cajal bodies (CBs). Plays a role in transcriptional regulation.</text>
</comment>
<dbReference type="GO" id="GO:0005730">
    <property type="term" value="C:nucleolus"/>
    <property type="evidence" value="ECO:0007669"/>
    <property type="project" value="UniProtKB-SubCell"/>
</dbReference>
<dbReference type="HOGENOM" id="CLU_029658_3_1_1"/>
<comment type="catalytic activity">
    <reaction evidence="17">
        <text>a 5'-end (N(7)-methyl 5'-triphosphoguanosine)-ribonucleoside in snRNA + S-adenosyl-L-methionine = a 5'-end (N(2),N(7)-dimethyl 5'-triphosphoguanosine)-ribonucleoside in snRNA + S-adenosyl-L-homocysteine + H(+)</text>
        <dbReference type="Rhea" id="RHEA:78471"/>
        <dbReference type="Rhea" id="RHEA-COMP:19085"/>
        <dbReference type="Rhea" id="RHEA-COMP:19087"/>
        <dbReference type="ChEBI" id="CHEBI:15378"/>
        <dbReference type="ChEBI" id="CHEBI:57856"/>
        <dbReference type="ChEBI" id="CHEBI:59789"/>
        <dbReference type="ChEBI" id="CHEBI:156461"/>
        <dbReference type="ChEBI" id="CHEBI:172880"/>
    </reaction>
    <physiologicalReaction direction="left-to-right" evidence="17">
        <dbReference type="Rhea" id="RHEA:78472"/>
    </physiologicalReaction>
</comment>